<reference evidence="1" key="1">
    <citation type="submission" date="2020-05" db="EMBL/GenBank/DDBJ databases">
        <title>The first insight into the ecology of ammonia-tolerant syntrophic propionate oxidizing bacteria.</title>
        <authorList>
            <person name="Singh A."/>
            <person name="Schnurer A."/>
            <person name="Westerholm M."/>
        </authorList>
    </citation>
    <scope>NUCLEOTIDE SEQUENCE</scope>
    <source>
        <strain evidence="1">MAG54</strain>
    </source>
</reference>
<proteinExistence type="predicted"/>
<sequence>MLRVREEEEQGDLVIGGARRVGDRCIIPVVRTLTLSRGGAAVVSLTPVALLFSEGEDEYIALLPGAPPDTGEIIGTLHDDIEREKEKSSG</sequence>
<dbReference type="Proteomes" id="UP000737555">
    <property type="component" value="Unassembled WGS sequence"/>
</dbReference>
<gene>
    <name evidence="1" type="ORF">HQQ74_09480</name>
</gene>
<comment type="caution">
    <text evidence="1">The sequence shown here is derived from an EMBL/GenBank/DDBJ whole genome shotgun (WGS) entry which is preliminary data.</text>
</comment>
<evidence type="ECO:0000313" key="2">
    <source>
        <dbReference type="Proteomes" id="UP000737555"/>
    </source>
</evidence>
<accession>A0A8T7H871</accession>
<evidence type="ECO:0000313" key="1">
    <source>
        <dbReference type="EMBL" id="NQS78905.1"/>
    </source>
</evidence>
<dbReference type="AlphaFoldDB" id="A0A8T7H871"/>
<dbReference type="EMBL" id="JABMJE010000166">
    <property type="protein sequence ID" value="NQS78905.1"/>
    <property type="molecule type" value="Genomic_DNA"/>
</dbReference>
<protein>
    <submittedName>
        <fullName evidence="1">Uncharacterized protein</fullName>
    </submittedName>
</protein>
<organism evidence="1 2">
    <name type="scientific">Methanoculleus bourgensis</name>
    <dbReference type="NCBI Taxonomy" id="83986"/>
    <lineage>
        <taxon>Archaea</taxon>
        <taxon>Methanobacteriati</taxon>
        <taxon>Methanobacteriota</taxon>
        <taxon>Stenosarchaea group</taxon>
        <taxon>Methanomicrobia</taxon>
        <taxon>Methanomicrobiales</taxon>
        <taxon>Methanomicrobiaceae</taxon>
        <taxon>Methanoculleus</taxon>
    </lineage>
</organism>
<name>A0A8T7H871_9EURY</name>